<dbReference type="AlphaFoldDB" id="A0AB34FXP5"/>
<dbReference type="Proteomes" id="UP001163105">
    <property type="component" value="Unassembled WGS sequence"/>
</dbReference>
<dbReference type="EMBL" id="JAQHRD010000003">
    <property type="protein sequence ID" value="KAJ6442800.1"/>
    <property type="molecule type" value="Genomic_DNA"/>
</dbReference>
<sequence>MPEVVSLAEEMDDIDIETCHGAMGMKDDVDPNLRMSGTGHRFKGQALTGKFKSMSVSPGSILAGAQKLLSLMFTEAESNLLINTTTTAGFKDRAGSTRTRLDSQC</sequence>
<name>A0AB34FXP5_9HYPO</name>
<evidence type="ECO:0000313" key="1">
    <source>
        <dbReference type="EMBL" id="KAJ6442800.1"/>
    </source>
</evidence>
<evidence type="ECO:0000313" key="2">
    <source>
        <dbReference type="Proteomes" id="UP001163105"/>
    </source>
</evidence>
<gene>
    <name evidence="1" type="ORF">O9K51_03975</name>
</gene>
<comment type="caution">
    <text evidence="1">The sequence shown here is derived from an EMBL/GenBank/DDBJ whole genome shotgun (WGS) entry which is preliminary data.</text>
</comment>
<keyword evidence="2" id="KW-1185">Reference proteome</keyword>
<organism evidence="1 2">
    <name type="scientific">Purpureocillium lavendulum</name>
    <dbReference type="NCBI Taxonomy" id="1247861"/>
    <lineage>
        <taxon>Eukaryota</taxon>
        <taxon>Fungi</taxon>
        <taxon>Dikarya</taxon>
        <taxon>Ascomycota</taxon>
        <taxon>Pezizomycotina</taxon>
        <taxon>Sordariomycetes</taxon>
        <taxon>Hypocreomycetidae</taxon>
        <taxon>Hypocreales</taxon>
        <taxon>Ophiocordycipitaceae</taxon>
        <taxon>Purpureocillium</taxon>
    </lineage>
</organism>
<reference evidence="1" key="1">
    <citation type="submission" date="2023-01" db="EMBL/GenBank/DDBJ databases">
        <title>The growth and conidiation of Purpureocillium lavendulum are regulated by nitrogen source and histone H3K14 acetylation.</title>
        <authorList>
            <person name="Tang P."/>
            <person name="Han J."/>
            <person name="Zhang C."/>
            <person name="Tang P."/>
            <person name="Qi F."/>
            <person name="Zhang K."/>
            <person name="Liang L."/>
        </authorList>
    </citation>
    <scope>NUCLEOTIDE SEQUENCE</scope>
    <source>
        <strain evidence="1">YMF1.00683</strain>
    </source>
</reference>
<protein>
    <submittedName>
        <fullName evidence="1">Uncharacterized protein</fullName>
    </submittedName>
</protein>
<proteinExistence type="predicted"/>
<accession>A0AB34FXP5</accession>